<dbReference type="Proteomes" id="UP000011115">
    <property type="component" value="Unassembled WGS sequence"/>
</dbReference>
<name>M0ZZ19_SOLTU</name>
<reference evidence="1" key="2">
    <citation type="submission" date="2015-06" db="UniProtKB">
        <authorList>
            <consortium name="EnsemblPlants"/>
        </authorList>
    </citation>
    <scope>IDENTIFICATION</scope>
    <source>
        <strain evidence="1">DM1-3 516 R44</strain>
    </source>
</reference>
<sequence length="53" mass="6441">MVSPLMIWNQRKIAYPNADSISRHHIVIWYRMAKRLLIKALQNFEMPQNSSWR</sequence>
<dbReference type="PaxDb" id="4113-PGSC0003DMT400011106"/>
<keyword evidence="2" id="KW-1185">Reference proteome</keyword>
<protein>
    <submittedName>
        <fullName evidence="1">Uncharacterized protein</fullName>
    </submittedName>
</protein>
<accession>M0ZZ19</accession>
<dbReference type="AlphaFoldDB" id="M0ZZ19"/>
<dbReference type="HOGENOM" id="CLU_3072462_0_0_1"/>
<reference evidence="2" key="1">
    <citation type="journal article" date="2011" name="Nature">
        <title>Genome sequence and analysis of the tuber crop potato.</title>
        <authorList>
            <consortium name="The Potato Genome Sequencing Consortium"/>
        </authorList>
    </citation>
    <scope>NUCLEOTIDE SEQUENCE [LARGE SCALE GENOMIC DNA]</scope>
    <source>
        <strain evidence="2">cv. DM1-3 516 R44</strain>
    </source>
</reference>
<dbReference type="Gramene" id="PGSC0003DMT400011106">
    <property type="protein sequence ID" value="PGSC0003DMT400011106"/>
    <property type="gene ID" value="PGSC0003DMG400004345"/>
</dbReference>
<evidence type="ECO:0000313" key="2">
    <source>
        <dbReference type="Proteomes" id="UP000011115"/>
    </source>
</evidence>
<dbReference type="EnsemblPlants" id="PGSC0003DMT400011106">
    <property type="protein sequence ID" value="PGSC0003DMT400011106"/>
    <property type="gene ID" value="PGSC0003DMG400004345"/>
</dbReference>
<proteinExistence type="predicted"/>
<organism evidence="1 2">
    <name type="scientific">Solanum tuberosum</name>
    <name type="common">Potato</name>
    <dbReference type="NCBI Taxonomy" id="4113"/>
    <lineage>
        <taxon>Eukaryota</taxon>
        <taxon>Viridiplantae</taxon>
        <taxon>Streptophyta</taxon>
        <taxon>Embryophyta</taxon>
        <taxon>Tracheophyta</taxon>
        <taxon>Spermatophyta</taxon>
        <taxon>Magnoliopsida</taxon>
        <taxon>eudicotyledons</taxon>
        <taxon>Gunneridae</taxon>
        <taxon>Pentapetalae</taxon>
        <taxon>asterids</taxon>
        <taxon>lamiids</taxon>
        <taxon>Solanales</taxon>
        <taxon>Solanaceae</taxon>
        <taxon>Solanoideae</taxon>
        <taxon>Solaneae</taxon>
        <taxon>Solanum</taxon>
    </lineage>
</organism>
<evidence type="ECO:0000313" key="1">
    <source>
        <dbReference type="EnsemblPlants" id="PGSC0003DMT400011106"/>
    </source>
</evidence>
<dbReference type="InParanoid" id="M0ZZ19"/>